<feature type="compositionally biased region" description="Low complexity" evidence="1">
    <location>
        <begin position="61"/>
        <end position="76"/>
    </location>
</feature>
<sequence>MLLPNREPPWFETTFTFGGKEMSKRSLSTTLAITLIAAFSVWSMASTDASAQGMREHGAHSAHQQSPQFGQQHQSHLTADRPTPHGGQFSVAGSLHFEVVYLPQETRVYLYDALNRPISTKGVAGQVAMTVRGYEKVYRYPLAYVATQAGSGIQDYLAVAVNVSRIKDGDMAVAFELTNLPSRDLPGASVKQMFALSKLPVTVAILDAADGPRIEQQKVCAVTGGRLGSMGRPVKVLLGDQPIYLCCKGCLGKVQKNPVAYLPKSTPAQPARSTQSTRSAWTCSMHPQVKMPKPGKCPICGMELVPDIVIPKGRLRDFCEAYVTAAMGGLEIQHIEHWGPPWLIIPSYVTFAGQKAVPRLRKMLDNKHLRVIAGTADQLGKLGDREAIPKLKQLLASKRLQWYDQLEVLQYIDDLYVCYYLVSTQPVRPEMARSYQQSQGYKRLSVWEHGLRKCPVVFAPGVKTDEQEYEFRFKPFLADAEEDLYMYDFLLSRLATMVKAFYFPSFIWGLGRPSTEFQGQDRPEEGINIGGTTTKYSDEEIEPISMPTNLPDADMLQRELDSLIQRNTLEDVLFGRVQGDTAAFAIRLRINVAKNKLVPYVKSMAVALMETYDLVTRSVEHLGEEVIIDGEEITPAMAIAARGRISVAVDPRLPGEEGIDLQKAAMAVNLRLPEAWIWETILGIDDPATLSLLRDVQELEELPEVKERLLQEALEMLQVRIEDEETMAILDVLDQFGDQLDPEVVAALQALATGQTTGEAGGAPPPPPPGGLGRGPFPDNSSNQAVGGGRGLDTVNAPTPSNIETGEAGVGSEEPRG</sequence>
<dbReference type="Pfam" id="PF03130">
    <property type="entry name" value="HEAT_PBS"/>
    <property type="match status" value="1"/>
</dbReference>
<evidence type="ECO:0000259" key="2">
    <source>
        <dbReference type="Pfam" id="PF19335"/>
    </source>
</evidence>
<dbReference type="InterPro" id="IPR011989">
    <property type="entry name" value="ARM-like"/>
</dbReference>
<organism evidence="3">
    <name type="scientific">marine sediment metagenome</name>
    <dbReference type="NCBI Taxonomy" id="412755"/>
    <lineage>
        <taxon>unclassified sequences</taxon>
        <taxon>metagenomes</taxon>
        <taxon>ecological metagenomes</taxon>
    </lineage>
</organism>
<feature type="domain" description="Heavy metal binding" evidence="2">
    <location>
        <begin position="281"/>
        <end position="306"/>
    </location>
</feature>
<accession>A0A0F9HDL0</accession>
<protein>
    <recommendedName>
        <fullName evidence="2">Heavy metal binding domain-containing protein</fullName>
    </recommendedName>
</protein>
<dbReference type="GO" id="GO:0046872">
    <property type="term" value="F:metal ion binding"/>
    <property type="evidence" value="ECO:0007669"/>
    <property type="project" value="InterPro"/>
</dbReference>
<dbReference type="InterPro" id="IPR045800">
    <property type="entry name" value="HMBD"/>
</dbReference>
<dbReference type="AlphaFoldDB" id="A0A0F9HDL0"/>
<dbReference type="Gene3D" id="1.25.10.10">
    <property type="entry name" value="Leucine-rich Repeat Variant"/>
    <property type="match status" value="1"/>
</dbReference>
<feature type="region of interest" description="Disordered" evidence="1">
    <location>
        <begin position="755"/>
        <end position="817"/>
    </location>
</feature>
<feature type="region of interest" description="Disordered" evidence="1">
    <location>
        <begin position="52"/>
        <end position="85"/>
    </location>
</feature>
<dbReference type="EMBL" id="LAZR01015371">
    <property type="protein sequence ID" value="KKM13481.1"/>
    <property type="molecule type" value="Genomic_DNA"/>
</dbReference>
<evidence type="ECO:0000313" key="3">
    <source>
        <dbReference type="EMBL" id="KKM13481.1"/>
    </source>
</evidence>
<comment type="caution">
    <text evidence="3">The sequence shown here is derived from an EMBL/GenBank/DDBJ whole genome shotgun (WGS) entry which is preliminary data.</text>
</comment>
<dbReference type="Pfam" id="PF19335">
    <property type="entry name" value="HMBD"/>
    <property type="match status" value="1"/>
</dbReference>
<name>A0A0F9HDL0_9ZZZZ</name>
<gene>
    <name evidence="3" type="ORF">LCGC14_1715810</name>
</gene>
<reference evidence="3" key="1">
    <citation type="journal article" date="2015" name="Nature">
        <title>Complex archaea that bridge the gap between prokaryotes and eukaryotes.</title>
        <authorList>
            <person name="Spang A."/>
            <person name="Saw J.H."/>
            <person name="Jorgensen S.L."/>
            <person name="Zaremba-Niedzwiedzka K."/>
            <person name="Martijn J."/>
            <person name="Lind A.E."/>
            <person name="van Eijk R."/>
            <person name="Schleper C."/>
            <person name="Guy L."/>
            <person name="Ettema T.J."/>
        </authorList>
    </citation>
    <scope>NUCLEOTIDE SEQUENCE</scope>
</reference>
<dbReference type="InterPro" id="IPR004155">
    <property type="entry name" value="PBS_lyase_HEAT"/>
</dbReference>
<evidence type="ECO:0000256" key="1">
    <source>
        <dbReference type="SAM" id="MobiDB-lite"/>
    </source>
</evidence>
<proteinExistence type="predicted"/>